<dbReference type="GO" id="GO:0005829">
    <property type="term" value="C:cytosol"/>
    <property type="evidence" value="ECO:0007669"/>
    <property type="project" value="TreeGrafter"/>
</dbReference>
<dbReference type="Gene3D" id="3.30.200.20">
    <property type="entry name" value="Phosphorylase Kinase, domain 1"/>
    <property type="match status" value="1"/>
</dbReference>
<evidence type="ECO:0000256" key="3">
    <source>
        <dbReference type="ARBA" id="ARBA00022679"/>
    </source>
</evidence>
<dbReference type="PANTHER" id="PTHR24057:SF18">
    <property type="entry name" value="SERINE_THREONINE-PROTEIN KINASE R03D7.5-RELATED"/>
    <property type="match status" value="1"/>
</dbReference>
<dbReference type="Gene3D" id="1.10.510.10">
    <property type="entry name" value="Transferase(Phosphotransferase) domain 1"/>
    <property type="match status" value="1"/>
</dbReference>
<dbReference type="InterPro" id="IPR050591">
    <property type="entry name" value="GSK-3"/>
</dbReference>
<evidence type="ECO:0000256" key="4">
    <source>
        <dbReference type="ARBA" id="ARBA00022741"/>
    </source>
</evidence>
<dbReference type="InterPro" id="IPR011009">
    <property type="entry name" value="Kinase-like_dom_sf"/>
</dbReference>
<gene>
    <name evidence="8" type="ORF">CAMP_LOCUS12345</name>
</gene>
<dbReference type="GO" id="GO:0004674">
    <property type="term" value="F:protein serine/threonine kinase activity"/>
    <property type="evidence" value="ECO:0007669"/>
    <property type="project" value="UniProtKB-KW"/>
</dbReference>
<comment type="caution">
    <text evidence="8">The sequence shown here is derived from an EMBL/GenBank/DDBJ whole genome shotgun (WGS) entry which is preliminary data.</text>
</comment>
<dbReference type="InterPro" id="IPR008271">
    <property type="entry name" value="Ser/Thr_kinase_AS"/>
</dbReference>
<comment type="similarity">
    <text evidence="1">Belongs to the protein kinase superfamily. CMGC Ser/Thr protein kinase family. GSK-3 subfamily.</text>
</comment>
<evidence type="ECO:0000313" key="9">
    <source>
        <dbReference type="Proteomes" id="UP001152747"/>
    </source>
</evidence>
<dbReference type="AlphaFoldDB" id="A0A9P1N3I4"/>
<keyword evidence="5" id="KW-0418">Kinase</keyword>
<dbReference type="GO" id="GO:0090090">
    <property type="term" value="P:negative regulation of canonical Wnt signaling pathway"/>
    <property type="evidence" value="ECO:0007669"/>
    <property type="project" value="TreeGrafter"/>
</dbReference>
<dbReference type="GO" id="GO:0007165">
    <property type="term" value="P:signal transduction"/>
    <property type="evidence" value="ECO:0007669"/>
    <property type="project" value="TreeGrafter"/>
</dbReference>
<dbReference type="EMBL" id="CANHGI010000004">
    <property type="protein sequence ID" value="CAI5449708.1"/>
    <property type="molecule type" value="Genomic_DNA"/>
</dbReference>
<dbReference type="GO" id="GO:0005634">
    <property type="term" value="C:nucleus"/>
    <property type="evidence" value="ECO:0007669"/>
    <property type="project" value="TreeGrafter"/>
</dbReference>
<keyword evidence="4" id="KW-0547">Nucleotide-binding</keyword>
<dbReference type="GO" id="GO:0030154">
    <property type="term" value="P:cell differentiation"/>
    <property type="evidence" value="ECO:0007669"/>
    <property type="project" value="TreeGrafter"/>
</dbReference>
<dbReference type="Proteomes" id="UP001152747">
    <property type="component" value="Unassembled WGS sequence"/>
</dbReference>
<evidence type="ECO:0000256" key="1">
    <source>
        <dbReference type="ARBA" id="ARBA00005527"/>
    </source>
</evidence>
<dbReference type="SMART" id="SM00220">
    <property type="entry name" value="S_TKc"/>
    <property type="match status" value="1"/>
</dbReference>
<dbReference type="SUPFAM" id="SSF56112">
    <property type="entry name" value="Protein kinase-like (PK-like)"/>
    <property type="match status" value="1"/>
</dbReference>
<evidence type="ECO:0000256" key="2">
    <source>
        <dbReference type="ARBA" id="ARBA00022527"/>
    </source>
</evidence>
<proteinExistence type="inferred from homology"/>
<dbReference type="OrthoDB" id="272141at2759"/>
<evidence type="ECO:0000313" key="8">
    <source>
        <dbReference type="EMBL" id="CAI5449708.1"/>
    </source>
</evidence>
<dbReference type="InterPro" id="IPR000719">
    <property type="entry name" value="Prot_kinase_dom"/>
</dbReference>
<dbReference type="PROSITE" id="PS00108">
    <property type="entry name" value="PROTEIN_KINASE_ST"/>
    <property type="match status" value="1"/>
</dbReference>
<evidence type="ECO:0000259" key="7">
    <source>
        <dbReference type="PROSITE" id="PS50011"/>
    </source>
</evidence>
<feature type="domain" description="Protein kinase" evidence="7">
    <location>
        <begin position="26"/>
        <end position="343"/>
    </location>
</feature>
<reference evidence="8" key="1">
    <citation type="submission" date="2022-11" db="EMBL/GenBank/DDBJ databases">
        <authorList>
            <person name="Kikuchi T."/>
        </authorList>
    </citation>
    <scope>NUCLEOTIDE SEQUENCE</scope>
    <source>
        <strain evidence="8">PS1010</strain>
    </source>
</reference>
<dbReference type="Pfam" id="PF00069">
    <property type="entry name" value="Pkinase"/>
    <property type="match status" value="1"/>
</dbReference>
<dbReference type="PROSITE" id="PS50011">
    <property type="entry name" value="PROTEIN_KINASE_DOM"/>
    <property type="match status" value="1"/>
</dbReference>
<dbReference type="GO" id="GO:0070507">
    <property type="term" value="P:regulation of microtubule cytoskeleton organization"/>
    <property type="evidence" value="ECO:0007669"/>
    <property type="project" value="TreeGrafter"/>
</dbReference>
<dbReference type="PANTHER" id="PTHR24057">
    <property type="entry name" value="GLYCOGEN SYNTHASE KINASE-3 ALPHA"/>
    <property type="match status" value="1"/>
</dbReference>
<accession>A0A9P1N3I4</accession>
<keyword evidence="3" id="KW-0808">Transferase</keyword>
<dbReference type="GO" id="GO:0030424">
    <property type="term" value="C:axon"/>
    <property type="evidence" value="ECO:0007669"/>
    <property type="project" value="TreeGrafter"/>
</dbReference>
<dbReference type="GO" id="GO:0005524">
    <property type="term" value="F:ATP binding"/>
    <property type="evidence" value="ECO:0007669"/>
    <property type="project" value="UniProtKB-KW"/>
</dbReference>
<sequence length="386" mass="44379">MPNLYRTSDDLVVSRLEDGKPTKLHLENMNLFASGAFSNVYRGIAILSEGGGENGKQQEVVVKKTWPRQRGSPLEVRILGKLNRLKHKNIVRLLYSYQKEHEGKICLALIFEYIPLNLHQHLRSLNRKIDIVEVKLMTWQLFRGQHHLQRMEICHRDMKPQNLLYNADTGLLKITDFGSSAFEARKTPQPSYHVTRYYRPPELLLGSKNYGSEIDIWSCGCIFGELLKGAVFMAGRTSNNQAELIFELLGQPTSNDLNSMKISDSKYSDIWNSYERTAKGPFPNFDFMIHPTNQTMKDRRTAVFNNLISQKDMIESIDLLKKVLVYNPFQRLSGTDFLMAPYFMQIFHEQTVRMNGKRITCLSGADWQIVKIGDKTVTGESTSDIF</sequence>
<dbReference type="GO" id="GO:0032436">
    <property type="term" value="P:positive regulation of proteasomal ubiquitin-dependent protein catabolic process"/>
    <property type="evidence" value="ECO:0007669"/>
    <property type="project" value="TreeGrafter"/>
</dbReference>
<keyword evidence="2" id="KW-0723">Serine/threonine-protein kinase</keyword>
<keyword evidence="6" id="KW-0067">ATP-binding</keyword>
<evidence type="ECO:0000256" key="5">
    <source>
        <dbReference type="ARBA" id="ARBA00022777"/>
    </source>
</evidence>
<protein>
    <recommendedName>
        <fullName evidence="7">Protein kinase domain-containing protein</fullName>
    </recommendedName>
</protein>
<keyword evidence="9" id="KW-1185">Reference proteome</keyword>
<organism evidence="8 9">
    <name type="scientific">Caenorhabditis angaria</name>
    <dbReference type="NCBI Taxonomy" id="860376"/>
    <lineage>
        <taxon>Eukaryota</taxon>
        <taxon>Metazoa</taxon>
        <taxon>Ecdysozoa</taxon>
        <taxon>Nematoda</taxon>
        <taxon>Chromadorea</taxon>
        <taxon>Rhabditida</taxon>
        <taxon>Rhabditina</taxon>
        <taxon>Rhabditomorpha</taxon>
        <taxon>Rhabditoidea</taxon>
        <taxon>Rhabditidae</taxon>
        <taxon>Peloderinae</taxon>
        <taxon>Caenorhabditis</taxon>
    </lineage>
</organism>
<name>A0A9P1N3I4_9PELO</name>
<evidence type="ECO:0000256" key="6">
    <source>
        <dbReference type="ARBA" id="ARBA00022840"/>
    </source>
</evidence>